<dbReference type="AlphaFoldDB" id="M6UP42"/>
<sequence length="64" mass="7100">MLSQTGSGLFAEEIARRGNSTQRSLWIALWGSEMRSLDIQLGISKLEKQQALYEARGMLSPSNS</sequence>
<comment type="caution">
    <text evidence="1">The sequence shown here is derived from an EMBL/GenBank/DDBJ whole genome shotgun (WGS) entry which is preliminary data.</text>
</comment>
<reference evidence="1 2" key="1">
    <citation type="submission" date="2013-01" db="EMBL/GenBank/DDBJ databases">
        <authorList>
            <person name="Harkins D.M."/>
            <person name="Durkin A.S."/>
            <person name="Brinkac L.M."/>
            <person name="Haft D.H."/>
            <person name="Selengut J.D."/>
            <person name="Sanka R."/>
            <person name="DePew J."/>
            <person name="Purushe J."/>
            <person name="Matthias M.A."/>
            <person name="Vinetz J.M."/>
            <person name="Sutton G.G."/>
            <person name="Nierman W.C."/>
            <person name="Fouts D.E."/>
        </authorList>
    </citation>
    <scope>NUCLEOTIDE SEQUENCE [LARGE SCALE GENOMIC DNA]</scope>
    <source>
        <strain evidence="1 2">ZUN142</strain>
    </source>
</reference>
<name>M6UP42_9LEPT</name>
<protein>
    <submittedName>
        <fullName evidence="1">Uncharacterized protein</fullName>
    </submittedName>
</protein>
<accession>M6UP42</accession>
<dbReference type="Proteomes" id="UP000012153">
    <property type="component" value="Unassembled WGS sequence"/>
</dbReference>
<organism evidence="1 2">
    <name type="scientific">Leptospira noguchii serovar Autumnalis str. ZUN142</name>
    <dbReference type="NCBI Taxonomy" id="1085540"/>
    <lineage>
        <taxon>Bacteria</taxon>
        <taxon>Pseudomonadati</taxon>
        <taxon>Spirochaetota</taxon>
        <taxon>Spirochaetia</taxon>
        <taxon>Leptospirales</taxon>
        <taxon>Leptospiraceae</taxon>
        <taxon>Leptospira</taxon>
    </lineage>
</organism>
<evidence type="ECO:0000313" key="2">
    <source>
        <dbReference type="Proteomes" id="UP000012153"/>
    </source>
</evidence>
<evidence type="ECO:0000313" key="1">
    <source>
        <dbReference type="EMBL" id="EMO42834.1"/>
    </source>
</evidence>
<proteinExistence type="predicted"/>
<gene>
    <name evidence="1" type="ORF">LEP1GSC186_1563</name>
</gene>
<dbReference type="EMBL" id="AHOP02000006">
    <property type="protein sequence ID" value="EMO42834.1"/>
    <property type="molecule type" value="Genomic_DNA"/>
</dbReference>